<gene>
    <name evidence="3" type="ORF">MIND_01346200</name>
</gene>
<reference evidence="3" key="1">
    <citation type="submission" date="2020-05" db="EMBL/GenBank/DDBJ databases">
        <title>Mycena genomes resolve the evolution of fungal bioluminescence.</title>
        <authorList>
            <person name="Tsai I.J."/>
        </authorList>
    </citation>
    <scope>NUCLEOTIDE SEQUENCE</scope>
    <source>
        <strain evidence="3">171206Taipei</strain>
    </source>
</reference>
<dbReference type="PANTHER" id="PTHR40465">
    <property type="entry name" value="CHROMOSOME 1, WHOLE GENOME SHOTGUN SEQUENCE"/>
    <property type="match status" value="1"/>
</dbReference>
<feature type="transmembrane region" description="Helical" evidence="1">
    <location>
        <begin position="156"/>
        <end position="180"/>
    </location>
</feature>
<keyword evidence="1" id="KW-1133">Transmembrane helix</keyword>
<proteinExistence type="predicted"/>
<feature type="transmembrane region" description="Helical" evidence="1">
    <location>
        <begin position="48"/>
        <end position="70"/>
    </location>
</feature>
<evidence type="ECO:0000256" key="1">
    <source>
        <dbReference type="SAM" id="Phobius"/>
    </source>
</evidence>
<feature type="domain" description="DUF6534" evidence="2">
    <location>
        <begin position="165"/>
        <end position="273"/>
    </location>
</feature>
<dbReference type="Proteomes" id="UP000636479">
    <property type="component" value="Unassembled WGS sequence"/>
</dbReference>
<accession>A0A8H6VRV8</accession>
<feature type="transmembrane region" description="Helical" evidence="1">
    <location>
        <begin position="201"/>
        <end position="224"/>
    </location>
</feature>
<evidence type="ECO:0000313" key="4">
    <source>
        <dbReference type="Proteomes" id="UP000636479"/>
    </source>
</evidence>
<dbReference type="OrthoDB" id="3206554at2759"/>
<organism evidence="3 4">
    <name type="scientific">Mycena indigotica</name>
    <dbReference type="NCBI Taxonomy" id="2126181"/>
    <lineage>
        <taxon>Eukaryota</taxon>
        <taxon>Fungi</taxon>
        <taxon>Dikarya</taxon>
        <taxon>Basidiomycota</taxon>
        <taxon>Agaricomycotina</taxon>
        <taxon>Agaricomycetes</taxon>
        <taxon>Agaricomycetidae</taxon>
        <taxon>Agaricales</taxon>
        <taxon>Marasmiineae</taxon>
        <taxon>Mycenaceae</taxon>
        <taxon>Mycena</taxon>
    </lineage>
</organism>
<dbReference type="Pfam" id="PF20152">
    <property type="entry name" value="DUF6534"/>
    <property type="match status" value="1"/>
</dbReference>
<dbReference type="InterPro" id="IPR045339">
    <property type="entry name" value="DUF6534"/>
</dbReference>
<dbReference type="GeneID" id="59352415"/>
<dbReference type="PANTHER" id="PTHR40465:SF1">
    <property type="entry name" value="DUF6534 DOMAIN-CONTAINING PROTEIN"/>
    <property type="match status" value="1"/>
</dbReference>
<feature type="transmembrane region" description="Helical" evidence="1">
    <location>
        <begin position="12"/>
        <end position="36"/>
    </location>
</feature>
<name>A0A8H6VRV8_9AGAR</name>
<dbReference type="AlphaFoldDB" id="A0A8H6VRV8"/>
<feature type="transmembrane region" description="Helical" evidence="1">
    <location>
        <begin position="116"/>
        <end position="136"/>
    </location>
</feature>
<dbReference type="EMBL" id="JACAZF010000016">
    <property type="protein sequence ID" value="KAF7289726.1"/>
    <property type="molecule type" value="Genomic_DNA"/>
</dbReference>
<keyword evidence="1" id="KW-0472">Membrane</keyword>
<evidence type="ECO:0000259" key="2">
    <source>
        <dbReference type="Pfam" id="PF20152"/>
    </source>
</evidence>
<sequence length="400" mass="45087">MAHVALTLGPLLLGGSIALMLSGMVTVQCIVFYKLYPNEIRLWIGMVFFIWVLDLLHSIFIVISLFDYFITFFGEESRTDFIPWSIALSVVVTAITTLIVHMYYAQKIFKSSTRNWWITAPVIILAFLRLFAASVSTTEMIRLRRYSAFMETYPGWVFTTGLSLSASVDFIITTLLCYFLRKLRQRTASTLMAHMVDVLTLFTLENGLLTFMTVTASLICWLTMPNNLVFLGLHFVIGKRALIHVVSCNRNADRTGMPTVYANSCLISLNTRKELREMRWAKNNDWGPALPVLTPDDFGGARLQQGRRIGRSSSTLLQHAASSSRLTFEPSPAVFPLGMPSFAPLQVSVERTVTRNSEDLRDVLQRDYYHGQRYQWHLPAAPRYTTGGAHTQNPSSGVGA</sequence>
<dbReference type="RefSeq" id="XP_037213455.1">
    <property type="nucleotide sequence ID" value="XM_037369899.1"/>
</dbReference>
<feature type="transmembrane region" description="Helical" evidence="1">
    <location>
        <begin position="82"/>
        <end position="104"/>
    </location>
</feature>
<keyword evidence="1" id="KW-0812">Transmembrane</keyword>
<keyword evidence="4" id="KW-1185">Reference proteome</keyword>
<evidence type="ECO:0000313" key="3">
    <source>
        <dbReference type="EMBL" id="KAF7289726.1"/>
    </source>
</evidence>
<protein>
    <recommendedName>
        <fullName evidence="2">DUF6534 domain-containing protein</fullName>
    </recommendedName>
</protein>
<comment type="caution">
    <text evidence="3">The sequence shown here is derived from an EMBL/GenBank/DDBJ whole genome shotgun (WGS) entry which is preliminary data.</text>
</comment>